<proteinExistence type="predicted"/>
<dbReference type="WBParaSite" id="maker-unitig_28556-snap-gene-0.2-mRNA-1">
    <property type="protein sequence ID" value="maker-unitig_28556-snap-gene-0.2-mRNA-1"/>
    <property type="gene ID" value="maker-unitig_28556-snap-gene-0.2"/>
</dbReference>
<name>A0A1I8FD54_9PLAT</name>
<organism evidence="1 2">
    <name type="scientific">Macrostomum lignano</name>
    <dbReference type="NCBI Taxonomy" id="282301"/>
    <lineage>
        <taxon>Eukaryota</taxon>
        <taxon>Metazoa</taxon>
        <taxon>Spiralia</taxon>
        <taxon>Lophotrochozoa</taxon>
        <taxon>Platyhelminthes</taxon>
        <taxon>Rhabditophora</taxon>
        <taxon>Macrostomorpha</taxon>
        <taxon>Macrostomida</taxon>
        <taxon>Macrostomidae</taxon>
        <taxon>Macrostomum</taxon>
    </lineage>
</organism>
<evidence type="ECO:0000313" key="1">
    <source>
        <dbReference type="Proteomes" id="UP000095280"/>
    </source>
</evidence>
<reference evidence="2" key="1">
    <citation type="submission" date="2016-11" db="UniProtKB">
        <authorList>
            <consortium name="WormBaseParasite"/>
        </authorList>
    </citation>
    <scope>IDENTIFICATION</scope>
</reference>
<evidence type="ECO:0000313" key="2">
    <source>
        <dbReference type="WBParaSite" id="maker-unitig_28556-snap-gene-0.2-mRNA-1"/>
    </source>
</evidence>
<dbReference type="AlphaFoldDB" id="A0A1I8FD54"/>
<sequence>MHLLAANRADKASKSMEQMQNFANYSGEPNCRASLTPLQPLRATWRLNLLSTCLAKLAQSGVRSSPSLAVAWPIRRLGSRCYRFSRFRWTDPSGLNWRVADFKQNLAVILRDKYSVHLPTAQWMRRLRLTRRANAAVLEMESLPLHLRRQLAAPLRQPDRSHISGPYRRRPSVAQEAFATSASLYCATWTVSTRAGGGVLSNEQLAINQLYPDSLTAAASLTSDATTILTAMITAAGGGGNVGSPVSIGFDKFDVVDDVDAGIDGAPPSLARLFVGEMFDSTAHPLALDCTRRRFSASRCLSKGLSDWTMTACQRQVLRRPLSPAAQFCSGPAIFFSNLPLLEALLSRSAACRPGSGRRLNRLISITIIPKLANAPAAATAGRRAAVLAERGRPGGSALTY</sequence>
<dbReference type="Proteomes" id="UP000095280">
    <property type="component" value="Unplaced"/>
</dbReference>
<accession>A0A1I8FD54</accession>
<keyword evidence="1" id="KW-1185">Reference proteome</keyword>
<protein>
    <submittedName>
        <fullName evidence="2">Uncharacterized protein</fullName>
    </submittedName>
</protein>